<protein>
    <submittedName>
        <fullName evidence="1">Uncharacterized protein</fullName>
    </submittedName>
</protein>
<name>U5BYE0_9BACT</name>
<dbReference type="Proteomes" id="UP000016843">
    <property type="component" value="Unassembled WGS sequence"/>
</dbReference>
<comment type="caution">
    <text evidence="1">The sequence shown here is derived from an EMBL/GenBank/DDBJ whole genome shotgun (WGS) entry which is preliminary data.</text>
</comment>
<organism evidence="1 2">
    <name type="scientific">Rhodonellum psychrophilum GCM71 = DSM 17998</name>
    <dbReference type="NCBI Taxonomy" id="1123057"/>
    <lineage>
        <taxon>Bacteria</taxon>
        <taxon>Pseudomonadati</taxon>
        <taxon>Bacteroidota</taxon>
        <taxon>Cytophagia</taxon>
        <taxon>Cytophagales</taxon>
        <taxon>Cytophagaceae</taxon>
        <taxon>Rhodonellum</taxon>
    </lineage>
</organism>
<dbReference type="AlphaFoldDB" id="U5BYE0"/>
<keyword evidence="2" id="KW-1185">Reference proteome</keyword>
<gene>
    <name evidence="1" type="ORF">P872_11045</name>
</gene>
<sequence>MNARLALSINSPGKSEAPEFFFINITIPEKGDFLFQVKNVSFYYGVFYFCSKALHRYLPSRAAFCCFVAPVFRKGISGLGFPASSDWAIWFSLFWTTL</sequence>
<evidence type="ECO:0000313" key="1">
    <source>
        <dbReference type="EMBL" id="ERM80907.1"/>
    </source>
</evidence>
<dbReference type="EMBL" id="AWXR01000071">
    <property type="protein sequence ID" value="ERM80907.1"/>
    <property type="molecule type" value="Genomic_DNA"/>
</dbReference>
<reference evidence="1 2" key="1">
    <citation type="journal article" date="2013" name="Genome Announc.">
        <title>Draft Genome Sequence of the Psychrophilic and Alkaliphilic Rhodonellum psychrophilum Strain GCM71T.</title>
        <authorList>
            <person name="Hauptmann A.L."/>
            <person name="Glaring M.A."/>
            <person name="Hallin P.F."/>
            <person name="Prieme A."/>
            <person name="Stougaard P."/>
        </authorList>
    </citation>
    <scope>NUCLEOTIDE SEQUENCE [LARGE SCALE GENOMIC DNA]</scope>
    <source>
        <strain evidence="1 2">GCM71</strain>
    </source>
</reference>
<accession>U5BYE0</accession>
<proteinExistence type="predicted"/>
<evidence type="ECO:0000313" key="2">
    <source>
        <dbReference type="Proteomes" id="UP000016843"/>
    </source>
</evidence>